<dbReference type="InterPro" id="IPR036390">
    <property type="entry name" value="WH_DNA-bd_sf"/>
</dbReference>
<accession>A0AAJ3NBL1</accession>
<dbReference type="SUPFAM" id="SSF46785">
    <property type="entry name" value="Winged helix' DNA-binding domain"/>
    <property type="match status" value="1"/>
</dbReference>
<reference evidence="1 4" key="1">
    <citation type="submission" date="2016-06" db="EMBL/GenBank/DDBJ databases">
        <authorList>
            <person name="Nicholson A.C."/>
        </authorList>
    </citation>
    <scope>NUCLEOTIDE SEQUENCE [LARGE SCALE GENOMIC DNA]</scope>
    <source>
        <strain evidence="1 4">G4123</strain>
    </source>
</reference>
<evidence type="ECO:0000313" key="3">
    <source>
        <dbReference type="Proteomes" id="UP000190016"/>
    </source>
</evidence>
<gene>
    <name evidence="1" type="ORF">BAY32_08930</name>
    <name evidence="2" type="ORF">BB021_03140</name>
</gene>
<dbReference type="Proteomes" id="UP000190816">
    <property type="component" value="Unassembled WGS sequence"/>
</dbReference>
<proteinExistence type="predicted"/>
<name>A0AAJ3NBL1_9FLAO</name>
<sequence>MNNKKEKSTSENTGVQKFTELEKKINSIFELKKVTISDITDFNQEEQDYFSNEVNRRINSLQGEAQEKLYTKLDEVLHPDIKNQRWEVNHYNIMWAISTLTREHGNFPPVNLISEKLNLSRTTIYKHLKTFKESPLYKEQQQSIELMADKVIWQMYTLADRGDVKAARLFLDVAGRTGKNENRKPHQINNQNNYIQINGMVFNEQLLNKLSPDQLNSIEGILKTVTLKDQNTIEE</sequence>
<dbReference type="EMBL" id="MBDS01000002">
    <property type="protein sequence ID" value="OPB93397.1"/>
    <property type="molecule type" value="Genomic_DNA"/>
</dbReference>
<comment type="caution">
    <text evidence="1">The sequence shown here is derived from an EMBL/GenBank/DDBJ whole genome shotgun (WGS) entry which is preliminary data.</text>
</comment>
<organism evidence="1 4">
    <name type="scientific">Elizabethkingia ursingii</name>
    <dbReference type="NCBI Taxonomy" id="1756150"/>
    <lineage>
        <taxon>Bacteria</taxon>
        <taxon>Pseudomonadati</taxon>
        <taxon>Bacteroidota</taxon>
        <taxon>Flavobacteriia</taxon>
        <taxon>Flavobacteriales</taxon>
        <taxon>Weeksellaceae</taxon>
        <taxon>Elizabethkingia</taxon>
    </lineage>
</organism>
<dbReference type="AlphaFoldDB" id="A0AAJ3NBL1"/>
<dbReference type="Proteomes" id="UP000190016">
    <property type="component" value="Unassembled WGS sequence"/>
</dbReference>
<dbReference type="RefSeq" id="WP_078403380.1">
    <property type="nucleotide sequence ID" value="NZ_CP016377.1"/>
</dbReference>
<evidence type="ECO:0000313" key="1">
    <source>
        <dbReference type="EMBL" id="OPB74448.1"/>
    </source>
</evidence>
<protein>
    <submittedName>
        <fullName evidence="1">Uncharacterized protein</fullName>
    </submittedName>
</protein>
<evidence type="ECO:0000313" key="4">
    <source>
        <dbReference type="Proteomes" id="UP000190816"/>
    </source>
</evidence>
<dbReference type="KEGG" id="ego:BBD34_11260"/>
<evidence type="ECO:0000313" key="2">
    <source>
        <dbReference type="EMBL" id="OPB93397.1"/>
    </source>
</evidence>
<dbReference type="EMBL" id="MAIC01000015">
    <property type="protein sequence ID" value="OPB74448.1"/>
    <property type="molecule type" value="Genomic_DNA"/>
</dbReference>
<keyword evidence="3" id="KW-1185">Reference proteome</keyword>
<reference evidence="2 3" key="2">
    <citation type="submission" date="2016-07" db="EMBL/GenBank/DDBJ databases">
        <title>Revisiting the Taxonomy of the Elizabethkingia Genus based on Whole-Genome Sequencing, Optical Mapping, and MALDI-TOF.</title>
        <authorList>
            <person name="Nicholson A.C."/>
        </authorList>
    </citation>
    <scope>NUCLEOTIDE SEQUENCE [LARGE SCALE GENOMIC DNA]</scope>
    <source>
        <strain evidence="2 3">C1558</strain>
    </source>
</reference>